<reference evidence="1" key="2">
    <citation type="submission" date="2025-09" db="UniProtKB">
        <authorList>
            <consortium name="EnsemblPlants"/>
        </authorList>
    </citation>
    <scope>IDENTIFICATION</scope>
</reference>
<name>A0ACD5YRD2_AVESA</name>
<organism evidence="1 2">
    <name type="scientific">Avena sativa</name>
    <name type="common">Oat</name>
    <dbReference type="NCBI Taxonomy" id="4498"/>
    <lineage>
        <taxon>Eukaryota</taxon>
        <taxon>Viridiplantae</taxon>
        <taxon>Streptophyta</taxon>
        <taxon>Embryophyta</taxon>
        <taxon>Tracheophyta</taxon>
        <taxon>Spermatophyta</taxon>
        <taxon>Magnoliopsida</taxon>
        <taxon>Liliopsida</taxon>
        <taxon>Poales</taxon>
        <taxon>Poaceae</taxon>
        <taxon>BOP clade</taxon>
        <taxon>Pooideae</taxon>
        <taxon>Poodae</taxon>
        <taxon>Poeae</taxon>
        <taxon>Poeae Chloroplast Group 1 (Aveneae type)</taxon>
        <taxon>Aveninae</taxon>
        <taxon>Avena</taxon>
    </lineage>
</organism>
<reference evidence="1" key="1">
    <citation type="submission" date="2021-05" db="EMBL/GenBank/DDBJ databases">
        <authorList>
            <person name="Scholz U."/>
            <person name="Mascher M."/>
            <person name="Fiebig A."/>
        </authorList>
    </citation>
    <scope>NUCLEOTIDE SEQUENCE [LARGE SCALE GENOMIC DNA]</scope>
</reference>
<dbReference type="EnsemblPlants" id="AVESA.00010b.r2.6AG1025000.1">
    <property type="protein sequence ID" value="AVESA.00010b.r2.6AG1025000.1.CDS"/>
    <property type="gene ID" value="AVESA.00010b.r2.6AG1025000"/>
</dbReference>
<evidence type="ECO:0000313" key="2">
    <source>
        <dbReference type="Proteomes" id="UP001732700"/>
    </source>
</evidence>
<keyword evidence="2" id="KW-1185">Reference proteome</keyword>
<protein>
    <submittedName>
        <fullName evidence="1">Uncharacterized protein</fullName>
    </submittedName>
</protein>
<evidence type="ECO:0000313" key="1">
    <source>
        <dbReference type="EnsemblPlants" id="AVESA.00010b.r2.6AG1025000.1.CDS"/>
    </source>
</evidence>
<sequence>MEYHWFHEEDGLLQNFMLDEEPDDLLDFSFSKGPFYTTQNLSCSTIQSSFLQAELDDLHGDIPIPWPALEEGAHHKGDKELKQELGGEEALFSLTHYLCTSTTTAQSCFSQDSVLTALEGAHHKGEKNLKQEIDRDTGKKTRTVPEEKPLLTFELVAQYFCLPIKKAAAELNVGLTHLKRRCREVGIPRWPHRKVKSLETLIKNAQELGKGKIEVERLQEKKRLIEERPGHVELDEETKVLRQACFKEKFKRRRLVAIQG</sequence>
<dbReference type="Proteomes" id="UP001732700">
    <property type="component" value="Chromosome 6A"/>
</dbReference>
<accession>A0ACD5YRD2</accession>
<proteinExistence type="predicted"/>